<protein>
    <submittedName>
        <fullName evidence="1">Uncharacterized protein</fullName>
    </submittedName>
</protein>
<sequence>MDKKSDLPFVKCGKVFNPDLPTQLDPSEPPILLAEVHVNTKRIARPCVLVKFSEFINVSLLGLNPKIKILYRLVREQRKIKDAQILQEWEFEFEASEVLEIANVDTNQPTVLNFCDCLDFNVSENLTYKLEIVQIETNSVRSYNITNKSITATVIREAPEHIKKSKRSPYKQ</sequence>
<proteinExistence type="predicted"/>
<evidence type="ECO:0000313" key="2">
    <source>
        <dbReference type="Proteomes" id="UP000253314"/>
    </source>
</evidence>
<dbReference type="Pfam" id="PF14879">
    <property type="entry name" value="DUF4489"/>
    <property type="match status" value="1"/>
</dbReference>
<comment type="caution">
    <text evidence="1">The sequence shown here is derived from an EMBL/GenBank/DDBJ whole genome shotgun (WGS) entry which is preliminary data.</text>
</comment>
<dbReference type="AlphaFoldDB" id="A0A366XPR8"/>
<name>A0A366XPR8_9BACI</name>
<dbReference type="RefSeq" id="WP_113807865.1">
    <property type="nucleotide sequence ID" value="NZ_QOCW01000028.1"/>
</dbReference>
<organism evidence="1 2">
    <name type="scientific">Bacillus taeanensis</name>
    <dbReference type="NCBI Taxonomy" id="273032"/>
    <lineage>
        <taxon>Bacteria</taxon>
        <taxon>Bacillati</taxon>
        <taxon>Bacillota</taxon>
        <taxon>Bacilli</taxon>
        <taxon>Bacillales</taxon>
        <taxon>Bacillaceae</taxon>
        <taxon>Bacillus</taxon>
    </lineage>
</organism>
<dbReference type="EMBL" id="QOCW01000028">
    <property type="protein sequence ID" value="RBW67897.1"/>
    <property type="molecule type" value="Genomic_DNA"/>
</dbReference>
<dbReference type="Proteomes" id="UP000253314">
    <property type="component" value="Unassembled WGS sequence"/>
</dbReference>
<evidence type="ECO:0000313" key="1">
    <source>
        <dbReference type="EMBL" id="RBW67897.1"/>
    </source>
</evidence>
<gene>
    <name evidence="1" type="ORF">DS031_19660</name>
</gene>
<reference evidence="1 2" key="1">
    <citation type="submission" date="2018-07" db="EMBL/GenBank/DDBJ databases">
        <title>Lottiidibacillus patelloidae gen. nov., sp. nov., isolated from the intestinal tract of a marine limpet and the reclassification of B. taeanensis BH030017T, B. algicola KMM 3737T and B. hwajinpoensis SW-72T as genus Lottiidibacillus.</title>
        <authorList>
            <person name="Liu R."/>
            <person name="Huang Z."/>
        </authorList>
    </citation>
    <scope>NUCLEOTIDE SEQUENCE [LARGE SCALE GENOMIC DNA]</scope>
    <source>
        <strain evidence="1 2">BH030017</strain>
    </source>
</reference>
<keyword evidence="2" id="KW-1185">Reference proteome</keyword>
<accession>A0A366XPR8</accession>
<dbReference type="InterPro" id="IPR027972">
    <property type="entry name" value="DUF4489"/>
</dbReference>
<dbReference type="OrthoDB" id="3001599at2"/>